<organism evidence="1 2">
    <name type="scientific">Zhenhengia yiwuensis</name>
    <dbReference type="NCBI Taxonomy" id="2763666"/>
    <lineage>
        <taxon>Bacteria</taxon>
        <taxon>Bacillati</taxon>
        <taxon>Bacillota</taxon>
        <taxon>Clostridia</taxon>
        <taxon>Lachnospirales</taxon>
        <taxon>Lachnospiraceae</taxon>
        <taxon>Zhenhengia</taxon>
    </lineage>
</organism>
<dbReference type="RefSeq" id="WP_249334579.1">
    <property type="nucleotide sequence ID" value="NZ_JACRSY010000061.1"/>
</dbReference>
<reference evidence="1" key="1">
    <citation type="submission" date="2020-08" db="EMBL/GenBank/DDBJ databases">
        <title>Genome public.</title>
        <authorList>
            <person name="Liu C."/>
            <person name="Sun Q."/>
        </authorList>
    </citation>
    <scope>NUCLEOTIDE SEQUENCE</scope>
    <source>
        <strain evidence="1">NSJ-12</strain>
    </source>
</reference>
<keyword evidence="2" id="KW-1185">Reference proteome</keyword>
<evidence type="ECO:0000313" key="1">
    <source>
        <dbReference type="EMBL" id="MBC8581581.1"/>
    </source>
</evidence>
<protein>
    <submittedName>
        <fullName evidence="1">YmfQ family protein</fullName>
    </submittedName>
</protein>
<name>A0A926EKU3_9FIRM</name>
<comment type="caution">
    <text evidence="1">The sequence shown here is derived from an EMBL/GenBank/DDBJ whole genome shotgun (WGS) entry which is preliminary data.</text>
</comment>
<sequence>MSYSKNLYGESSYGSSQESIRDEIIEVDLMKYLPTYWHEIEQMKVLQEILGKNLAEVIAFKQDLLNQMFIETATWGLSRWEKIFDLPIEIEKNYSFRRERIKAKIRGSGTTTKQLIINIASAFSNGEVEVIEYPNEYRFVVKFVGVKGVPANMKDLTSSIEEVKPAHLAFTFEYTYNYWNNLKAYTWSALSIHTWDKVKVI</sequence>
<dbReference type="EMBL" id="JACRSY010000061">
    <property type="protein sequence ID" value="MBC8581581.1"/>
    <property type="molecule type" value="Genomic_DNA"/>
</dbReference>
<proteinExistence type="predicted"/>
<evidence type="ECO:0000313" key="2">
    <source>
        <dbReference type="Proteomes" id="UP000655830"/>
    </source>
</evidence>
<dbReference type="Pfam" id="PF10076">
    <property type="entry name" value="Phage_Mu_Gp48"/>
    <property type="match status" value="1"/>
</dbReference>
<dbReference type="InterPro" id="IPR018755">
    <property type="entry name" value="Phage_Mu_Gp48"/>
</dbReference>
<dbReference type="AlphaFoldDB" id="A0A926EKU3"/>
<dbReference type="Proteomes" id="UP000655830">
    <property type="component" value="Unassembled WGS sequence"/>
</dbReference>
<accession>A0A926EKU3</accession>
<gene>
    <name evidence="1" type="ORF">H8718_19025</name>
</gene>